<proteinExistence type="predicted"/>
<protein>
    <submittedName>
        <fullName evidence="1">Uncharacterized protein</fullName>
    </submittedName>
</protein>
<evidence type="ECO:0000313" key="1">
    <source>
        <dbReference type="EMBL" id="PON79707.1"/>
    </source>
</evidence>
<dbReference type="EMBL" id="JXTB01000003">
    <property type="protein sequence ID" value="PON79707.1"/>
    <property type="molecule type" value="Genomic_DNA"/>
</dbReference>
<accession>A0A2P5E2H0</accession>
<organism evidence="1 2">
    <name type="scientific">Parasponia andersonii</name>
    <name type="common">Sponia andersonii</name>
    <dbReference type="NCBI Taxonomy" id="3476"/>
    <lineage>
        <taxon>Eukaryota</taxon>
        <taxon>Viridiplantae</taxon>
        <taxon>Streptophyta</taxon>
        <taxon>Embryophyta</taxon>
        <taxon>Tracheophyta</taxon>
        <taxon>Spermatophyta</taxon>
        <taxon>Magnoliopsida</taxon>
        <taxon>eudicotyledons</taxon>
        <taxon>Gunneridae</taxon>
        <taxon>Pentapetalae</taxon>
        <taxon>rosids</taxon>
        <taxon>fabids</taxon>
        <taxon>Rosales</taxon>
        <taxon>Cannabaceae</taxon>
        <taxon>Parasponia</taxon>
    </lineage>
</organism>
<gene>
    <name evidence="1" type="ORF">PanWU01x14_009390</name>
</gene>
<comment type="caution">
    <text evidence="1">The sequence shown here is derived from an EMBL/GenBank/DDBJ whole genome shotgun (WGS) entry which is preliminary data.</text>
</comment>
<evidence type="ECO:0000313" key="2">
    <source>
        <dbReference type="Proteomes" id="UP000237105"/>
    </source>
</evidence>
<reference evidence="2" key="1">
    <citation type="submission" date="2016-06" db="EMBL/GenBank/DDBJ databases">
        <title>Parallel loss of symbiosis genes in relatives of nitrogen-fixing non-legume Parasponia.</title>
        <authorList>
            <person name="Van Velzen R."/>
            <person name="Holmer R."/>
            <person name="Bu F."/>
            <person name="Rutten L."/>
            <person name="Van Zeijl A."/>
            <person name="Liu W."/>
            <person name="Santuari L."/>
            <person name="Cao Q."/>
            <person name="Sharma T."/>
            <person name="Shen D."/>
            <person name="Roswanjaya Y."/>
            <person name="Wardhani T."/>
            <person name="Kalhor M.S."/>
            <person name="Jansen J."/>
            <person name="Van den Hoogen J."/>
            <person name="Gungor B."/>
            <person name="Hartog M."/>
            <person name="Hontelez J."/>
            <person name="Verver J."/>
            <person name="Yang W.-C."/>
            <person name="Schijlen E."/>
            <person name="Repin R."/>
            <person name="Schilthuizen M."/>
            <person name="Schranz E."/>
            <person name="Heidstra R."/>
            <person name="Miyata K."/>
            <person name="Fedorova E."/>
            <person name="Kohlen W."/>
            <person name="Bisseling T."/>
            <person name="Smit S."/>
            <person name="Geurts R."/>
        </authorList>
    </citation>
    <scope>NUCLEOTIDE SEQUENCE [LARGE SCALE GENOMIC DNA]</scope>
    <source>
        <strain evidence="2">cv. WU1-14</strain>
    </source>
</reference>
<dbReference type="OrthoDB" id="10373624at2759"/>
<feature type="non-terminal residue" evidence="1">
    <location>
        <position position="161"/>
    </location>
</feature>
<name>A0A2P5E2H0_PARAD</name>
<keyword evidence="2" id="KW-1185">Reference proteome</keyword>
<dbReference type="AlphaFoldDB" id="A0A2P5E2H0"/>
<sequence length="161" mass="18081">MLVCKRRELHSTVNESVFKKQIVSKTDMLKLLEHQNGTPLANIAKCKYIYLFLLAGLFRTGDYSPFSPHILQVLMKVPLIIHTHKIGALSTSPDGPREVVLEEQLPLLLMESSRAPNDGYQTHWKVHLLKLNHVESGLANQVGGKIKEVMPEVVHLSSSHS</sequence>
<dbReference type="Proteomes" id="UP000237105">
    <property type="component" value="Unassembled WGS sequence"/>
</dbReference>